<keyword evidence="2" id="KW-1185">Reference proteome</keyword>
<sequence>MATLLRCESCGEGFECADDDFYATCPHCGARFQPRAGSC</sequence>
<evidence type="ECO:0000313" key="2">
    <source>
        <dbReference type="Proteomes" id="UP000199076"/>
    </source>
</evidence>
<reference evidence="2" key="1">
    <citation type="submission" date="2016-10" db="EMBL/GenBank/DDBJ databases">
        <authorList>
            <person name="Varghese N."/>
            <person name="Submissions S."/>
        </authorList>
    </citation>
    <scope>NUCLEOTIDE SEQUENCE [LARGE SCALE GENOMIC DNA]</scope>
    <source>
        <strain evidence="2">IBRC-M 10760</strain>
    </source>
</reference>
<organism evidence="1 2">
    <name type="scientific">Halorientalis regularis</name>
    <dbReference type="NCBI Taxonomy" id="660518"/>
    <lineage>
        <taxon>Archaea</taxon>
        <taxon>Methanobacteriati</taxon>
        <taxon>Methanobacteriota</taxon>
        <taxon>Stenosarchaea group</taxon>
        <taxon>Halobacteria</taxon>
        <taxon>Halobacteriales</taxon>
        <taxon>Haloarculaceae</taxon>
        <taxon>Halorientalis</taxon>
    </lineage>
</organism>
<dbReference type="Proteomes" id="UP000199076">
    <property type="component" value="Unassembled WGS sequence"/>
</dbReference>
<protein>
    <recommendedName>
        <fullName evidence="3">Small CPxCG-related zinc finger protein</fullName>
    </recommendedName>
</protein>
<name>A0A1G7JB64_9EURY</name>
<dbReference type="EMBL" id="FNBK01000004">
    <property type="protein sequence ID" value="SDF22126.1"/>
    <property type="molecule type" value="Genomic_DNA"/>
</dbReference>
<dbReference type="AlphaFoldDB" id="A0A1G7JB64"/>
<accession>A0A1G7JB64</accession>
<gene>
    <name evidence="1" type="ORF">SAMN05216218_104273</name>
</gene>
<evidence type="ECO:0000313" key="1">
    <source>
        <dbReference type="EMBL" id="SDF22126.1"/>
    </source>
</evidence>
<evidence type="ECO:0008006" key="3">
    <source>
        <dbReference type="Google" id="ProtNLM"/>
    </source>
</evidence>
<proteinExistence type="predicted"/>